<organism evidence="2 3">
    <name type="scientific">Allacma fusca</name>
    <dbReference type="NCBI Taxonomy" id="39272"/>
    <lineage>
        <taxon>Eukaryota</taxon>
        <taxon>Metazoa</taxon>
        <taxon>Ecdysozoa</taxon>
        <taxon>Arthropoda</taxon>
        <taxon>Hexapoda</taxon>
        <taxon>Collembola</taxon>
        <taxon>Symphypleona</taxon>
        <taxon>Sminthuridae</taxon>
        <taxon>Allacma</taxon>
    </lineage>
</organism>
<feature type="compositionally biased region" description="Acidic residues" evidence="1">
    <location>
        <begin position="9"/>
        <end position="19"/>
    </location>
</feature>
<reference evidence="2" key="1">
    <citation type="submission" date="2021-06" db="EMBL/GenBank/DDBJ databases">
        <authorList>
            <person name="Hodson N. C."/>
            <person name="Mongue J. A."/>
            <person name="Jaron S. K."/>
        </authorList>
    </citation>
    <scope>NUCLEOTIDE SEQUENCE</scope>
</reference>
<feature type="non-terminal residue" evidence="2">
    <location>
        <position position="148"/>
    </location>
</feature>
<dbReference type="Proteomes" id="UP000708208">
    <property type="component" value="Unassembled WGS sequence"/>
</dbReference>
<keyword evidence="3" id="KW-1185">Reference proteome</keyword>
<gene>
    <name evidence="2" type="ORF">AFUS01_LOCUS36928</name>
</gene>
<sequence length="148" mass="15933">MRVPHVFDPDEEECASIDEETGKGTQSSSYASSEAVVVDQGDRDKDQRSSDSGSEKSEIAVGVRNAIEHLREKYGEENWLLKQAGVEVGKLLKIPVVVPSSNKVSASVLSQSLPSPGAFHKSNSTNSFYSTAVDDGKMFSPELIITGD</sequence>
<dbReference type="AlphaFoldDB" id="A0A8J2L643"/>
<evidence type="ECO:0000313" key="3">
    <source>
        <dbReference type="Proteomes" id="UP000708208"/>
    </source>
</evidence>
<feature type="compositionally biased region" description="Low complexity" evidence="1">
    <location>
        <begin position="27"/>
        <end position="38"/>
    </location>
</feature>
<comment type="caution">
    <text evidence="2">The sequence shown here is derived from an EMBL/GenBank/DDBJ whole genome shotgun (WGS) entry which is preliminary data.</text>
</comment>
<proteinExistence type="predicted"/>
<dbReference type="EMBL" id="CAJVCH010541535">
    <property type="protein sequence ID" value="CAG7826898.1"/>
    <property type="molecule type" value="Genomic_DNA"/>
</dbReference>
<name>A0A8J2L643_9HEXA</name>
<feature type="region of interest" description="Disordered" evidence="1">
    <location>
        <begin position="1"/>
        <end position="60"/>
    </location>
</feature>
<evidence type="ECO:0000256" key="1">
    <source>
        <dbReference type="SAM" id="MobiDB-lite"/>
    </source>
</evidence>
<protein>
    <submittedName>
        <fullName evidence="2">Uncharacterized protein</fullName>
    </submittedName>
</protein>
<feature type="compositionally biased region" description="Basic and acidic residues" evidence="1">
    <location>
        <begin position="40"/>
        <end position="58"/>
    </location>
</feature>
<evidence type="ECO:0000313" key="2">
    <source>
        <dbReference type="EMBL" id="CAG7826898.1"/>
    </source>
</evidence>
<accession>A0A8J2L643</accession>